<evidence type="ECO:0000313" key="4">
    <source>
        <dbReference type="EMBL" id="KAJ4851007.1"/>
    </source>
</evidence>
<dbReference type="PROSITE" id="PS51375">
    <property type="entry name" value="PPR"/>
    <property type="match status" value="10"/>
</dbReference>
<dbReference type="PANTHER" id="PTHR47447">
    <property type="entry name" value="OS03G0856100 PROTEIN"/>
    <property type="match status" value="1"/>
</dbReference>
<dbReference type="InterPro" id="IPR011990">
    <property type="entry name" value="TPR-like_helical_dom_sf"/>
</dbReference>
<feature type="repeat" description="PPR" evidence="3">
    <location>
        <begin position="514"/>
        <end position="548"/>
    </location>
</feature>
<dbReference type="Proteomes" id="UP001141552">
    <property type="component" value="Unassembled WGS sequence"/>
</dbReference>
<proteinExistence type="inferred from homology"/>
<dbReference type="OrthoDB" id="185373at2759"/>
<gene>
    <name evidence="4" type="ORF">Tsubulata_033570</name>
</gene>
<dbReference type="Pfam" id="PF13041">
    <property type="entry name" value="PPR_2"/>
    <property type="match status" value="5"/>
</dbReference>
<dbReference type="AlphaFoldDB" id="A0A9Q0GJD3"/>
<dbReference type="EMBL" id="JAKUCV010000163">
    <property type="protein sequence ID" value="KAJ4851007.1"/>
    <property type="molecule type" value="Genomic_DNA"/>
</dbReference>
<feature type="repeat" description="PPR" evidence="3">
    <location>
        <begin position="268"/>
        <end position="302"/>
    </location>
</feature>
<evidence type="ECO:0008006" key="6">
    <source>
        <dbReference type="Google" id="ProtNLM"/>
    </source>
</evidence>
<name>A0A9Q0GJD3_9ROSI</name>
<protein>
    <recommendedName>
        <fullName evidence="6">Pentacotripeptide-repeat region of PRORP domain-containing protein</fullName>
    </recommendedName>
</protein>
<accession>A0A9Q0GJD3</accession>
<dbReference type="Gene3D" id="1.25.40.10">
    <property type="entry name" value="Tetratricopeptide repeat domain"/>
    <property type="match status" value="4"/>
</dbReference>
<dbReference type="PANTHER" id="PTHR47447:SF28">
    <property type="entry name" value="PENTACOTRIPEPTIDE-REPEAT REGION OF PRORP DOMAIN-CONTAINING PROTEIN"/>
    <property type="match status" value="1"/>
</dbReference>
<reference evidence="4" key="2">
    <citation type="journal article" date="2023" name="Plants (Basel)">
        <title>Annotation of the Turnera subulata (Passifloraceae) Draft Genome Reveals the S-Locus Evolved after the Divergence of Turneroideae from Passifloroideae in a Stepwise Manner.</title>
        <authorList>
            <person name="Henning P.M."/>
            <person name="Roalson E.H."/>
            <person name="Mir W."/>
            <person name="McCubbin A.G."/>
            <person name="Shore J.S."/>
        </authorList>
    </citation>
    <scope>NUCLEOTIDE SEQUENCE</scope>
    <source>
        <strain evidence="4">F60SS</strain>
    </source>
</reference>
<evidence type="ECO:0000313" key="5">
    <source>
        <dbReference type="Proteomes" id="UP001141552"/>
    </source>
</evidence>
<dbReference type="Pfam" id="PF12854">
    <property type="entry name" value="PPR_1"/>
    <property type="match status" value="1"/>
</dbReference>
<keyword evidence="5" id="KW-1185">Reference proteome</keyword>
<keyword evidence="2" id="KW-0677">Repeat</keyword>
<feature type="repeat" description="PPR" evidence="3">
    <location>
        <begin position="338"/>
        <end position="372"/>
    </location>
</feature>
<dbReference type="SUPFAM" id="SSF81901">
    <property type="entry name" value="HCP-like"/>
    <property type="match status" value="2"/>
</dbReference>
<evidence type="ECO:0000256" key="3">
    <source>
        <dbReference type="PROSITE-ProRule" id="PRU00708"/>
    </source>
</evidence>
<dbReference type="InterPro" id="IPR002885">
    <property type="entry name" value="PPR_rpt"/>
</dbReference>
<evidence type="ECO:0000256" key="2">
    <source>
        <dbReference type="ARBA" id="ARBA00022737"/>
    </source>
</evidence>
<feature type="repeat" description="PPR" evidence="3">
    <location>
        <begin position="409"/>
        <end position="443"/>
    </location>
</feature>
<comment type="caution">
    <text evidence="4">The sequence shown here is derived from an EMBL/GenBank/DDBJ whole genome shotgun (WGS) entry which is preliminary data.</text>
</comment>
<feature type="repeat" description="PPR" evidence="3">
    <location>
        <begin position="373"/>
        <end position="408"/>
    </location>
</feature>
<organism evidence="4 5">
    <name type="scientific">Turnera subulata</name>
    <dbReference type="NCBI Taxonomy" id="218843"/>
    <lineage>
        <taxon>Eukaryota</taxon>
        <taxon>Viridiplantae</taxon>
        <taxon>Streptophyta</taxon>
        <taxon>Embryophyta</taxon>
        <taxon>Tracheophyta</taxon>
        <taxon>Spermatophyta</taxon>
        <taxon>Magnoliopsida</taxon>
        <taxon>eudicotyledons</taxon>
        <taxon>Gunneridae</taxon>
        <taxon>Pentapetalae</taxon>
        <taxon>rosids</taxon>
        <taxon>fabids</taxon>
        <taxon>Malpighiales</taxon>
        <taxon>Passifloraceae</taxon>
        <taxon>Turnera</taxon>
    </lineage>
</organism>
<evidence type="ECO:0000256" key="1">
    <source>
        <dbReference type="ARBA" id="ARBA00007626"/>
    </source>
</evidence>
<feature type="repeat" description="PPR" evidence="3">
    <location>
        <begin position="549"/>
        <end position="583"/>
    </location>
</feature>
<feature type="repeat" description="PPR" evidence="3">
    <location>
        <begin position="303"/>
        <end position="337"/>
    </location>
</feature>
<sequence length="703" mass="78323">MVLGSDTVLKKRFISTSAILGQRIKQTDNEIVQMFKLPSREDTVHGSPPPGTNFSKKDPSVRILDERFIRILKIFKWGPDAEKALEVLKLKVDHRLVREVLKIDVGINVKLQFFKWAGKRRSFEHDSTTYMALILSLDEAGLVGEMWKTVQEMARSNCVMSSADLSEVVRVLGKAKMVNKALSAFYQIKSRKCKPTTGCYNSMMLVLMQEGGHHEKIHELYNEMCNDGDCFPDTVTYSVLVSAFAKLGRDDAAIRLFDEMKDNGLHPTAKIYTTLMGIYFKSGMVEKALSLVEEMKQKGCSPTVYTYTELIRGLGKAGRVDDAYSVFLNMLREGCKPDVVLINNLINILGKVGRLEDALKLFDQMGTWRCTPNVVTYNTVIKVLFESKAPASETALWFEKMKADGIAPSSFTYSILIDGFCKTNRVEKALLLLEEMDEKGFPPCPAAYCSLINSLGKAKRYEAANELFLELKENCGRSSARVYAVMIKQFGKCGRLSEAVDLFNEMKKLGCNPDVYAYNALMSGMVRAGMVDEAHSLLRAMEENGCAPDMNSRNIILNGLAKMSNPNRAIEMFAKMKESRFKPDAVSYNTLLGCLSRFGMLEEAAKLMKEMNSRGFEYDHITYSSILEAVGKQEISLNSLFLSTTAGMLRKKCMACSSVFVADSNNRSGLTGRYGTAVPGQSLSALAKPVSASYLFQVEFANG</sequence>
<reference evidence="4" key="1">
    <citation type="submission" date="2022-02" db="EMBL/GenBank/DDBJ databases">
        <authorList>
            <person name="Henning P.M."/>
            <person name="McCubbin A.G."/>
            <person name="Shore J.S."/>
        </authorList>
    </citation>
    <scope>NUCLEOTIDE SEQUENCE</scope>
    <source>
        <strain evidence="4">F60SS</strain>
        <tissue evidence="4">Leaves</tissue>
    </source>
</reference>
<feature type="repeat" description="PPR" evidence="3">
    <location>
        <begin position="584"/>
        <end position="618"/>
    </location>
</feature>
<dbReference type="NCBIfam" id="TIGR00756">
    <property type="entry name" value="PPR"/>
    <property type="match status" value="11"/>
</dbReference>
<feature type="repeat" description="PPR" evidence="3">
    <location>
        <begin position="479"/>
        <end position="513"/>
    </location>
</feature>
<feature type="repeat" description="PPR" evidence="3">
    <location>
        <begin position="233"/>
        <end position="267"/>
    </location>
</feature>
<dbReference type="Pfam" id="PF01535">
    <property type="entry name" value="PPR"/>
    <property type="match status" value="2"/>
</dbReference>
<comment type="similarity">
    <text evidence="1">Belongs to the PPR family. P subfamily.</text>
</comment>
<dbReference type="FunFam" id="1.25.40.10:FF:000530">
    <property type="entry name" value="Pentatricopeptide repeat-containing protein At1g74850, chloroplastic"/>
    <property type="match status" value="1"/>
</dbReference>